<proteinExistence type="predicted"/>
<keyword evidence="3" id="KW-1185">Reference proteome</keyword>
<feature type="transmembrane region" description="Helical" evidence="1">
    <location>
        <begin position="50"/>
        <end position="72"/>
    </location>
</feature>
<comment type="caution">
    <text evidence="2">The sequence shown here is derived from an EMBL/GenBank/DDBJ whole genome shotgun (WGS) entry which is preliminary data.</text>
</comment>
<dbReference type="EMBL" id="JAOZYB010000378">
    <property type="protein sequence ID" value="MEB3967190.1"/>
    <property type="molecule type" value="Genomic_DNA"/>
</dbReference>
<keyword evidence="1" id="KW-0812">Transmembrane</keyword>
<evidence type="ECO:0000256" key="1">
    <source>
        <dbReference type="SAM" id="Phobius"/>
    </source>
</evidence>
<dbReference type="RefSeq" id="WP_324777215.1">
    <property type="nucleotide sequence ID" value="NZ_BAAATS010000001.1"/>
</dbReference>
<protein>
    <submittedName>
        <fullName evidence="2">Uncharacterized protein</fullName>
    </submittedName>
</protein>
<evidence type="ECO:0000313" key="2">
    <source>
        <dbReference type="EMBL" id="MEB3967190.1"/>
    </source>
</evidence>
<organism evidence="2 3">
    <name type="scientific">Streptomyces kunmingensis</name>
    <dbReference type="NCBI Taxonomy" id="68225"/>
    <lineage>
        <taxon>Bacteria</taxon>
        <taxon>Bacillati</taxon>
        <taxon>Actinomycetota</taxon>
        <taxon>Actinomycetes</taxon>
        <taxon>Kitasatosporales</taxon>
        <taxon>Streptomycetaceae</taxon>
        <taxon>Streptomyces</taxon>
    </lineage>
</organism>
<evidence type="ECO:0000313" key="3">
    <source>
        <dbReference type="Proteomes" id="UP001352223"/>
    </source>
</evidence>
<keyword evidence="1" id="KW-0472">Membrane</keyword>
<feature type="transmembrane region" description="Helical" evidence="1">
    <location>
        <begin position="17"/>
        <end position="38"/>
    </location>
</feature>
<keyword evidence="1" id="KW-1133">Transmembrane helix</keyword>
<dbReference type="Proteomes" id="UP001352223">
    <property type="component" value="Unassembled WGS sequence"/>
</dbReference>
<reference evidence="2 3" key="1">
    <citation type="submission" date="2022-10" db="EMBL/GenBank/DDBJ databases">
        <authorList>
            <person name="Xie J."/>
            <person name="Shen N."/>
        </authorList>
    </citation>
    <scope>NUCLEOTIDE SEQUENCE [LARGE SCALE GENOMIC DNA]</scope>
    <source>
        <strain evidence="2 3">DSM 41681</strain>
    </source>
</reference>
<gene>
    <name evidence="2" type="ORF">OKJ48_44195</name>
</gene>
<name>A0ABU6CTB0_9ACTN</name>
<accession>A0ABU6CTB0</accession>
<sequence>MFQQFTVAASKHGQSPVLLAVFAVGGVVALGAGLNWALDIRGVAVRGGHLRWLGGLLAFAGVVLLVIVYALWQLG</sequence>